<sequence>MAPRVTRRTVAEIDRELDELTSALSDPREQLITSGERTSRLRPRASRADNTSDHLDSDEAMDENIQINAAAHNTEGA</sequence>
<keyword evidence="3" id="KW-1185">Reference proteome</keyword>
<feature type="region of interest" description="Disordered" evidence="1">
    <location>
        <begin position="21"/>
        <end position="61"/>
    </location>
</feature>
<proteinExistence type="predicted"/>
<name>A0A811RK09_9POAL</name>
<accession>A0A811RK09</accession>
<dbReference type="AlphaFoldDB" id="A0A811RK09"/>
<protein>
    <submittedName>
        <fullName evidence="2">Uncharacterized protein</fullName>
    </submittedName>
</protein>
<dbReference type="EMBL" id="CAJGYO010000015">
    <property type="protein sequence ID" value="CAD6270127.1"/>
    <property type="molecule type" value="Genomic_DNA"/>
</dbReference>
<gene>
    <name evidence="2" type="ORF">NCGR_LOCUS53422</name>
</gene>
<dbReference type="Proteomes" id="UP000604825">
    <property type="component" value="Unassembled WGS sequence"/>
</dbReference>
<evidence type="ECO:0000313" key="2">
    <source>
        <dbReference type="EMBL" id="CAD6270127.1"/>
    </source>
</evidence>
<comment type="caution">
    <text evidence="2">The sequence shown here is derived from an EMBL/GenBank/DDBJ whole genome shotgun (WGS) entry which is preliminary data.</text>
</comment>
<reference evidence="2" key="1">
    <citation type="submission" date="2020-10" db="EMBL/GenBank/DDBJ databases">
        <authorList>
            <person name="Han B."/>
            <person name="Lu T."/>
            <person name="Zhao Q."/>
            <person name="Huang X."/>
            <person name="Zhao Y."/>
        </authorList>
    </citation>
    <scope>NUCLEOTIDE SEQUENCE</scope>
</reference>
<feature type="compositionally biased region" description="Basic and acidic residues" evidence="1">
    <location>
        <begin position="46"/>
        <end position="57"/>
    </location>
</feature>
<evidence type="ECO:0000313" key="3">
    <source>
        <dbReference type="Proteomes" id="UP000604825"/>
    </source>
</evidence>
<organism evidence="2 3">
    <name type="scientific">Miscanthus lutarioriparius</name>
    <dbReference type="NCBI Taxonomy" id="422564"/>
    <lineage>
        <taxon>Eukaryota</taxon>
        <taxon>Viridiplantae</taxon>
        <taxon>Streptophyta</taxon>
        <taxon>Embryophyta</taxon>
        <taxon>Tracheophyta</taxon>
        <taxon>Spermatophyta</taxon>
        <taxon>Magnoliopsida</taxon>
        <taxon>Liliopsida</taxon>
        <taxon>Poales</taxon>
        <taxon>Poaceae</taxon>
        <taxon>PACMAD clade</taxon>
        <taxon>Panicoideae</taxon>
        <taxon>Andropogonodae</taxon>
        <taxon>Andropogoneae</taxon>
        <taxon>Saccharinae</taxon>
        <taxon>Miscanthus</taxon>
    </lineage>
</organism>
<evidence type="ECO:0000256" key="1">
    <source>
        <dbReference type="SAM" id="MobiDB-lite"/>
    </source>
</evidence>